<dbReference type="PANTHER" id="PTHR11063">
    <property type="entry name" value="GLUTAMATE SEMIALDEHYDE DEHYDROGENASE"/>
    <property type="match status" value="1"/>
</dbReference>
<protein>
    <recommendedName>
        <fullName evidence="7">Gamma-glutamyl phosphate reductase</fullName>
        <shortName evidence="7">GPR</shortName>
        <ecNumber evidence="7">1.2.1.41</ecNumber>
    </recommendedName>
    <alternativeName>
        <fullName evidence="7">Glutamate-5-semialdehyde dehydrogenase</fullName>
    </alternativeName>
    <alternativeName>
        <fullName evidence="7">Glutamyl-gamma-semialdehyde dehydrogenase</fullName>
        <shortName evidence="7">GSA dehydrogenase</shortName>
    </alternativeName>
</protein>
<evidence type="ECO:0000256" key="7">
    <source>
        <dbReference type="HAMAP-Rule" id="MF_00412"/>
    </source>
</evidence>
<evidence type="ECO:0000256" key="6">
    <source>
        <dbReference type="ARBA" id="ARBA00049024"/>
    </source>
</evidence>
<dbReference type="PANTHER" id="PTHR11063:SF8">
    <property type="entry name" value="DELTA-1-PYRROLINE-5-CARBOXYLATE SYNTHASE"/>
    <property type="match status" value="1"/>
</dbReference>
<dbReference type="Pfam" id="PF00171">
    <property type="entry name" value="Aldedh"/>
    <property type="match status" value="1"/>
</dbReference>
<dbReference type="InterPro" id="IPR016161">
    <property type="entry name" value="Ald_DH/histidinol_DH"/>
</dbReference>
<name>A0ABY5ASR3_9CYAN</name>
<comment type="pathway">
    <text evidence="1 7">Amino-acid biosynthesis; L-proline biosynthesis; L-glutamate 5-semialdehyde from L-glutamate: step 2/2.</text>
</comment>
<keyword evidence="2 7" id="KW-0028">Amino-acid biosynthesis</keyword>
<evidence type="ECO:0000313" key="10">
    <source>
        <dbReference type="Proteomes" id="UP001056708"/>
    </source>
</evidence>
<dbReference type="InterPro" id="IPR016163">
    <property type="entry name" value="Ald_DH_C"/>
</dbReference>
<accession>A0ABY5ASR3</accession>
<dbReference type="Gene3D" id="3.40.309.10">
    <property type="entry name" value="Aldehyde Dehydrogenase, Chain A, domain 2"/>
    <property type="match status" value="1"/>
</dbReference>
<dbReference type="GO" id="GO:0004350">
    <property type="term" value="F:glutamate-5-semialdehyde dehydrogenase activity"/>
    <property type="evidence" value="ECO:0007669"/>
    <property type="project" value="UniProtKB-EC"/>
</dbReference>
<dbReference type="Gene3D" id="3.40.605.10">
    <property type="entry name" value="Aldehyde Dehydrogenase, Chain A, domain 1"/>
    <property type="match status" value="1"/>
</dbReference>
<dbReference type="SUPFAM" id="SSF53720">
    <property type="entry name" value="ALDH-like"/>
    <property type="match status" value="1"/>
</dbReference>
<dbReference type="RefSeq" id="WP_252664019.1">
    <property type="nucleotide sequence ID" value="NZ_CP098611.1"/>
</dbReference>
<keyword evidence="7" id="KW-0963">Cytoplasm</keyword>
<evidence type="ECO:0000256" key="4">
    <source>
        <dbReference type="ARBA" id="ARBA00022857"/>
    </source>
</evidence>
<feature type="domain" description="Aldehyde dehydrogenase" evidence="8">
    <location>
        <begin position="15"/>
        <end position="225"/>
    </location>
</feature>
<dbReference type="HAMAP" id="MF_00412">
    <property type="entry name" value="ProA"/>
    <property type="match status" value="1"/>
</dbReference>
<evidence type="ECO:0000256" key="5">
    <source>
        <dbReference type="ARBA" id="ARBA00023002"/>
    </source>
</evidence>
<dbReference type="EC" id="1.2.1.41" evidence="7"/>
<dbReference type="InterPro" id="IPR012134">
    <property type="entry name" value="Glu-5-SA_DH"/>
</dbReference>
<keyword evidence="3 7" id="KW-0641">Proline biosynthesis</keyword>
<dbReference type="InterPro" id="IPR016162">
    <property type="entry name" value="Ald_DH_N"/>
</dbReference>
<dbReference type="Proteomes" id="UP001056708">
    <property type="component" value="Chromosome"/>
</dbReference>
<reference evidence="9" key="1">
    <citation type="submission" date="2022-06" db="EMBL/GenBank/DDBJ databases">
        <title>Genome sequence of Phormidium yuhuli AB48 isolated from an industrial photobioreactor environment.</title>
        <authorList>
            <person name="Qiu Y."/>
            <person name="Noonan A.J.C."/>
            <person name="Dofher K."/>
            <person name="Koch M."/>
            <person name="Kieft B."/>
            <person name="Lin X."/>
            <person name="Ziels R.M."/>
            <person name="Hallam S.J."/>
        </authorList>
    </citation>
    <scope>NUCLEOTIDE SEQUENCE</scope>
    <source>
        <strain evidence="9">AB48</strain>
    </source>
</reference>
<dbReference type="CDD" id="cd07079">
    <property type="entry name" value="ALDH_F18-19_ProA-GPR"/>
    <property type="match status" value="1"/>
</dbReference>
<proteinExistence type="inferred from homology"/>
<dbReference type="PIRSF" id="PIRSF000151">
    <property type="entry name" value="GPR"/>
    <property type="match status" value="1"/>
</dbReference>
<dbReference type="InterPro" id="IPR000965">
    <property type="entry name" value="GPR_dom"/>
</dbReference>
<comment type="subcellular location">
    <subcellularLocation>
        <location evidence="7">Cytoplasm</location>
    </subcellularLocation>
</comment>
<keyword evidence="4 7" id="KW-0521">NADP</keyword>
<evidence type="ECO:0000313" key="9">
    <source>
        <dbReference type="EMBL" id="USR91951.1"/>
    </source>
</evidence>
<comment type="function">
    <text evidence="7">Catalyzes the NADPH-dependent reduction of L-glutamate 5-phosphate into L-glutamate 5-semialdehyde and phosphate. The product spontaneously undergoes cyclization to form 1-pyrroline-5-carboxylate.</text>
</comment>
<gene>
    <name evidence="7" type="primary">proA</name>
    <name evidence="9" type="ORF">NEA10_04295</name>
</gene>
<comment type="catalytic activity">
    <reaction evidence="6 7">
        <text>L-glutamate 5-semialdehyde + phosphate + NADP(+) = L-glutamyl 5-phosphate + NADPH + H(+)</text>
        <dbReference type="Rhea" id="RHEA:19541"/>
        <dbReference type="ChEBI" id="CHEBI:15378"/>
        <dbReference type="ChEBI" id="CHEBI:43474"/>
        <dbReference type="ChEBI" id="CHEBI:57783"/>
        <dbReference type="ChEBI" id="CHEBI:58066"/>
        <dbReference type="ChEBI" id="CHEBI:58274"/>
        <dbReference type="ChEBI" id="CHEBI:58349"/>
        <dbReference type="EC" id="1.2.1.41"/>
    </reaction>
</comment>
<organism evidence="9 10">
    <name type="scientific">Phormidium yuhuli AB48</name>
    <dbReference type="NCBI Taxonomy" id="2940671"/>
    <lineage>
        <taxon>Bacteria</taxon>
        <taxon>Bacillati</taxon>
        <taxon>Cyanobacteriota</taxon>
        <taxon>Cyanophyceae</taxon>
        <taxon>Oscillatoriophycideae</taxon>
        <taxon>Oscillatoriales</taxon>
        <taxon>Oscillatoriaceae</taxon>
        <taxon>Phormidium</taxon>
        <taxon>Phormidium yuhuli</taxon>
    </lineage>
</organism>
<dbReference type="EMBL" id="CP098611">
    <property type="protein sequence ID" value="USR91951.1"/>
    <property type="molecule type" value="Genomic_DNA"/>
</dbReference>
<sequence>MANDSFEIETSDNPLAAVRRAHQASLELAQTLSSERSQALRRMAEALSDYSSDILEANTLDLEASRDMAVPDLLLDWLKLTPERVQGAVNILKCLSDLPDPIRRVINAPFQVEEAQTYCQLMPLGAIALVYEAFPELGAIAAGMCLKTGNSLVLKGSTEASHSNIAIANVLQEALADSQLPDHCLELLPSDTGTSVRELVNQDRYLSLIIPHGRESLVQPIIEKATVPVLRSAIGNCYLYWSPSGSLDLVRSIINDSHQSDPDPVNAIEKVLIHPEQRPSSLLSLWNGLRDKGFTIRGDEALIEEFPDLELELAQPEEWRQAYLTKTIAFKKVESLQEGMLWINQHSSGHADCLVTESYHESCQFSLGVKSASVYINVSPRFARLPKPNHTVYLGMSNRGGYYRGFINLEALTRIKHVIQGHD</sequence>
<comment type="similarity">
    <text evidence="7">Belongs to the gamma-glutamyl phosphate reductase family.</text>
</comment>
<dbReference type="NCBIfam" id="NF001221">
    <property type="entry name" value="PRK00197.1"/>
    <property type="match status" value="1"/>
</dbReference>
<dbReference type="InterPro" id="IPR015590">
    <property type="entry name" value="Aldehyde_DH_dom"/>
</dbReference>
<keyword evidence="5 7" id="KW-0560">Oxidoreductase</keyword>
<evidence type="ECO:0000256" key="1">
    <source>
        <dbReference type="ARBA" id="ARBA00004985"/>
    </source>
</evidence>
<evidence type="ECO:0000256" key="3">
    <source>
        <dbReference type="ARBA" id="ARBA00022650"/>
    </source>
</evidence>
<evidence type="ECO:0000259" key="8">
    <source>
        <dbReference type="Pfam" id="PF00171"/>
    </source>
</evidence>
<evidence type="ECO:0000256" key="2">
    <source>
        <dbReference type="ARBA" id="ARBA00022605"/>
    </source>
</evidence>
<keyword evidence="10" id="KW-1185">Reference proteome</keyword>